<evidence type="ECO:0000256" key="4">
    <source>
        <dbReference type="SAM" id="Coils"/>
    </source>
</evidence>
<keyword evidence="7" id="KW-1185">Reference proteome</keyword>
<gene>
    <name evidence="6" type="ORF">EC973_008132</name>
</gene>
<dbReference type="AlphaFoldDB" id="A0A8H7BSZ9"/>
<evidence type="ECO:0000256" key="1">
    <source>
        <dbReference type="ARBA" id="ARBA00009574"/>
    </source>
</evidence>
<organism evidence="6 7">
    <name type="scientific">Apophysomyces ossiformis</name>
    <dbReference type="NCBI Taxonomy" id="679940"/>
    <lineage>
        <taxon>Eukaryota</taxon>
        <taxon>Fungi</taxon>
        <taxon>Fungi incertae sedis</taxon>
        <taxon>Mucoromycota</taxon>
        <taxon>Mucoromycotina</taxon>
        <taxon>Mucoromycetes</taxon>
        <taxon>Mucorales</taxon>
        <taxon>Mucorineae</taxon>
        <taxon>Mucoraceae</taxon>
        <taxon>Apophysomyces</taxon>
    </lineage>
</organism>
<protein>
    <recommendedName>
        <fullName evidence="2">Autophagy-related protein 14</fullName>
    </recommendedName>
</protein>
<evidence type="ECO:0000256" key="2">
    <source>
        <dbReference type="ARBA" id="ARBA00013807"/>
    </source>
</evidence>
<comment type="caution">
    <text evidence="6">The sequence shown here is derived from an EMBL/GenBank/DDBJ whole genome shotgun (WGS) entry which is preliminary data.</text>
</comment>
<dbReference type="GO" id="GO:0035493">
    <property type="term" value="P:SNARE complex assembly"/>
    <property type="evidence" value="ECO:0007669"/>
    <property type="project" value="TreeGrafter"/>
</dbReference>
<feature type="compositionally biased region" description="Low complexity" evidence="5">
    <location>
        <begin position="53"/>
        <end position="78"/>
    </location>
</feature>
<evidence type="ECO:0000256" key="5">
    <source>
        <dbReference type="SAM" id="MobiDB-lite"/>
    </source>
</evidence>
<proteinExistence type="inferred from homology"/>
<feature type="region of interest" description="Disordered" evidence="5">
    <location>
        <begin position="52"/>
        <end position="160"/>
    </location>
</feature>
<dbReference type="Proteomes" id="UP000605846">
    <property type="component" value="Unassembled WGS sequence"/>
</dbReference>
<accession>A0A8H7BSZ9</accession>
<comment type="similarity">
    <text evidence="1">Belongs to the ATG14 family.</text>
</comment>
<evidence type="ECO:0000256" key="3">
    <source>
        <dbReference type="ARBA" id="ARBA00023054"/>
    </source>
</evidence>
<dbReference type="EMBL" id="JABAYA010000067">
    <property type="protein sequence ID" value="KAF7727018.1"/>
    <property type="molecule type" value="Genomic_DNA"/>
</dbReference>
<keyword evidence="3 4" id="KW-0175">Coiled coil</keyword>
<dbReference type="GO" id="GO:0032991">
    <property type="term" value="C:protein-containing complex"/>
    <property type="evidence" value="ECO:0007669"/>
    <property type="project" value="UniProtKB-ARBA"/>
</dbReference>
<feature type="coiled-coil region" evidence="4">
    <location>
        <begin position="363"/>
        <end position="425"/>
    </location>
</feature>
<evidence type="ECO:0000313" key="6">
    <source>
        <dbReference type="EMBL" id="KAF7727018.1"/>
    </source>
</evidence>
<dbReference type="InterPro" id="IPR018791">
    <property type="entry name" value="UV_resistance/autophagy_Atg14"/>
</dbReference>
<dbReference type="OrthoDB" id="72772at2759"/>
<feature type="compositionally biased region" description="Low complexity" evidence="5">
    <location>
        <begin position="117"/>
        <end position="128"/>
    </location>
</feature>
<dbReference type="GO" id="GO:0005768">
    <property type="term" value="C:endosome"/>
    <property type="evidence" value="ECO:0007669"/>
    <property type="project" value="TreeGrafter"/>
</dbReference>
<dbReference type="PANTHER" id="PTHR15157">
    <property type="entry name" value="UV RADIATION RESISTANCE-ASSOCIATED GENE PROTEIN"/>
    <property type="match status" value="1"/>
</dbReference>
<feature type="compositionally biased region" description="Polar residues" evidence="5">
    <location>
        <begin position="136"/>
        <end position="157"/>
    </location>
</feature>
<dbReference type="GO" id="GO:0000323">
    <property type="term" value="C:lytic vacuole"/>
    <property type="evidence" value="ECO:0007669"/>
    <property type="project" value="TreeGrafter"/>
</dbReference>
<evidence type="ECO:0000313" key="7">
    <source>
        <dbReference type="Proteomes" id="UP000605846"/>
    </source>
</evidence>
<sequence length="732" mass="81534">MSEARAEFSPRQRRIRHLRSIAGRNIVWWGETHLDHNQPLLDIPGENVFITGSSQTSSLGSSAVTSRASSPSPSPKTSSLRDTMHQHHQQPPLSSCTPFHRRTGSSPGDLIPNPIDSSTLSASVSTSAPGMKRSESTSSMRSCNSATVEDSSVTKSAYKSKKHKSVVSERSLLDAFASLHLVGSESAFYKSETIPNTINPTFCALDMPPWMEGVQTTVVVRLWVRHSVPESAALASQTLVSRCQTEAFQLLIEWQVDLNALTYLGKALKSIHGSFPENTLVFEMDDGFYTAPDIASKVLGQSKRNSFMADVDTDASSINTESSQTKNKRSYTYNHIVKLNTLKDCIFDTQKSTEEVRLDINSILEEEENRFRLTRARNQLQKQVDQLTSGLAEEKRRLQEERDSIQRLRREIASRREALDLSEERFEAGLGYLEENERLLENNTKMHQELFHRVAYSLVDHVKKSSYDDLHQFCIRGIYLPNSDYTGCDDETIATALGFTAHLVSILAFYLGIPSRYPITPMGSRATIRDPISLIDGPRDFPLYSKGIDRYRFEFGVFLLNKNIEQDAFPSHNPSVKLLQLMNAYGLIVIDLRHTLPNIHYFIQAVLTTSVSAGPTSISVLSISSFANADARPRKRLPSRKEPNGHCEDEHHLTLQPTIHIPKTPPSPSMLTPTLITRSPKTGSSSTIIISTPQAMAAPPILDTVTTSSSCCKPNHCHNASDKEEDKVDTSS</sequence>
<dbReference type="Pfam" id="PF10186">
    <property type="entry name" value="ATG14"/>
    <property type="match status" value="1"/>
</dbReference>
<reference evidence="6" key="1">
    <citation type="submission" date="2020-01" db="EMBL/GenBank/DDBJ databases">
        <title>Genome Sequencing of Three Apophysomyces-Like Fungal Strains Confirms a Novel Fungal Genus in the Mucoromycota with divergent Burkholderia-like Endosymbiotic Bacteria.</title>
        <authorList>
            <person name="Stajich J.E."/>
            <person name="Macias A.M."/>
            <person name="Carter-House D."/>
            <person name="Lovett B."/>
            <person name="Kasson L.R."/>
            <person name="Berry K."/>
            <person name="Grigoriev I."/>
            <person name="Chang Y."/>
            <person name="Spatafora J."/>
            <person name="Kasson M.T."/>
        </authorList>
    </citation>
    <scope>NUCLEOTIDE SEQUENCE</scope>
    <source>
        <strain evidence="6">NRRL A-21654</strain>
    </source>
</reference>
<dbReference type="GO" id="GO:0000149">
    <property type="term" value="F:SNARE binding"/>
    <property type="evidence" value="ECO:0007669"/>
    <property type="project" value="TreeGrafter"/>
</dbReference>
<dbReference type="PANTHER" id="PTHR15157:SF5">
    <property type="entry name" value="UV RADIATION RESISTANCE-ASSOCIATED GENE PROTEIN"/>
    <property type="match status" value="1"/>
</dbReference>
<name>A0A8H7BSZ9_9FUNG</name>